<reference evidence="2 3" key="2">
    <citation type="submission" date="2018-11" db="EMBL/GenBank/DDBJ databases">
        <authorList>
            <consortium name="Pathogen Informatics"/>
        </authorList>
    </citation>
    <scope>NUCLEOTIDE SEQUENCE [LARGE SCALE GENOMIC DNA]</scope>
    <source>
        <strain evidence="2 3">Egypt</strain>
    </source>
</reference>
<organism evidence="4">
    <name type="scientific">Echinostoma caproni</name>
    <dbReference type="NCBI Taxonomy" id="27848"/>
    <lineage>
        <taxon>Eukaryota</taxon>
        <taxon>Metazoa</taxon>
        <taxon>Spiralia</taxon>
        <taxon>Lophotrochozoa</taxon>
        <taxon>Platyhelminthes</taxon>
        <taxon>Trematoda</taxon>
        <taxon>Digenea</taxon>
        <taxon>Plagiorchiida</taxon>
        <taxon>Echinostomata</taxon>
        <taxon>Echinostomatoidea</taxon>
        <taxon>Echinostomatidae</taxon>
        <taxon>Echinostoma</taxon>
    </lineage>
</organism>
<sequence length="85" mass="9795">MKPVAICELVEQYMQKYFKIEGEIDKQPKGTPEGSTMFGFMAEAVMQKVEKSTTKKNAKTVAPIRRRHTRNLEEVGVRQITQNHQ</sequence>
<reference evidence="4" key="1">
    <citation type="submission" date="2016-06" db="UniProtKB">
        <authorList>
            <consortium name="WormBaseParasite"/>
        </authorList>
    </citation>
    <scope>IDENTIFICATION</scope>
</reference>
<gene>
    <name evidence="2" type="ORF">ECPE_LOCUS5890</name>
</gene>
<dbReference type="OrthoDB" id="8963429at2759"/>
<feature type="region of interest" description="Disordered" evidence="1">
    <location>
        <begin position="49"/>
        <end position="70"/>
    </location>
</feature>
<dbReference type="EMBL" id="UZAN01042806">
    <property type="protein sequence ID" value="VDP76832.1"/>
    <property type="molecule type" value="Genomic_DNA"/>
</dbReference>
<accession>A0A183AG05</accession>
<evidence type="ECO:0000313" key="4">
    <source>
        <dbReference type="WBParaSite" id="ECPE_0000590301-mRNA-1"/>
    </source>
</evidence>
<dbReference type="WBParaSite" id="ECPE_0000590301-mRNA-1">
    <property type="protein sequence ID" value="ECPE_0000590301-mRNA-1"/>
    <property type="gene ID" value="ECPE_0000590301"/>
</dbReference>
<proteinExistence type="predicted"/>
<keyword evidence="3" id="KW-1185">Reference proteome</keyword>
<name>A0A183AG05_9TREM</name>
<evidence type="ECO:0000313" key="2">
    <source>
        <dbReference type="EMBL" id="VDP76832.1"/>
    </source>
</evidence>
<feature type="compositionally biased region" description="Basic residues" evidence="1">
    <location>
        <begin position="54"/>
        <end position="69"/>
    </location>
</feature>
<evidence type="ECO:0000256" key="1">
    <source>
        <dbReference type="SAM" id="MobiDB-lite"/>
    </source>
</evidence>
<evidence type="ECO:0000313" key="3">
    <source>
        <dbReference type="Proteomes" id="UP000272942"/>
    </source>
</evidence>
<dbReference type="AlphaFoldDB" id="A0A183AG05"/>
<dbReference type="Proteomes" id="UP000272942">
    <property type="component" value="Unassembled WGS sequence"/>
</dbReference>
<protein>
    <submittedName>
        <fullName evidence="4">Reverse transcriptase domain-containing protein</fullName>
    </submittedName>
</protein>